<dbReference type="PANTHER" id="PTHR13374">
    <property type="entry name" value="DET1 HOMOLOG DE-ETIOLATED-1 HOMOLOG"/>
    <property type="match status" value="1"/>
</dbReference>
<name>A0AAV4DKH3_9GAST</name>
<evidence type="ECO:0000313" key="1">
    <source>
        <dbReference type="EMBL" id="GFO44679.1"/>
    </source>
</evidence>
<reference evidence="1 2" key="1">
    <citation type="journal article" date="2021" name="Elife">
        <title>Chloroplast acquisition without the gene transfer in kleptoplastic sea slugs, Plakobranchus ocellatus.</title>
        <authorList>
            <person name="Maeda T."/>
            <person name="Takahashi S."/>
            <person name="Yoshida T."/>
            <person name="Shimamura S."/>
            <person name="Takaki Y."/>
            <person name="Nagai Y."/>
            <person name="Toyoda A."/>
            <person name="Suzuki Y."/>
            <person name="Arimoto A."/>
            <person name="Ishii H."/>
            <person name="Satoh N."/>
            <person name="Nishiyama T."/>
            <person name="Hasebe M."/>
            <person name="Maruyama T."/>
            <person name="Minagawa J."/>
            <person name="Obokata J."/>
            <person name="Shigenobu S."/>
        </authorList>
    </citation>
    <scope>NUCLEOTIDE SEQUENCE [LARGE SCALE GENOMIC DNA]</scope>
</reference>
<dbReference type="Proteomes" id="UP000735302">
    <property type="component" value="Unassembled WGS sequence"/>
</dbReference>
<dbReference type="AlphaFoldDB" id="A0AAV4DKH3"/>
<protein>
    <submittedName>
        <fullName evidence="1">De-etiolated homolog 1 (Arabidopsis)</fullName>
    </submittedName>
</protein>
<dbReference type="SUPFAM" id="SSF82171">
    <property type="entry name" value="DPP6 N-terminal domain-like"/>
    <property type="match status" value="1"/>
</dbReference>
<proteinExistence type="predicted"/>
<accession>A0AAV4DKH3</accession>
<evidence type="ECO:0000313" key="2">
    <source>
        <dbReference type="Proteomes" id="UP000735302"/>
    </source>
</evidence>
<dbReference type="GO" id="GO:0031461">
    <property type="term" value="C:cullin-RING ubiquitin ligase complex"/>
    <property type="evidence" value="ECO:0007669"/>
    <property type="project" value="TreeGrafter"/>
</dbReference>
<keyword evidence="2" id="KW-1185">Reference proteome</keyword>
<dbReference type="GO" id="GO:0016567">
    <property type="term" value="P:protein ubiquitination"/>
    <property type="evidence" value="ECO:0007669"/>
    <property type="project" value="TreeGrafter"/>
</dbReference>
<gene>
    <name evidence="1" type="ORF">PoB_007118400</name>
</gene>
<comment type="caution">
    <text evidence="1">The sequence shown here is derived from an EMBL/GenBank/DDBJ whole genome shotgun (WGS) entry which is preliminary data.</text>
</comment>
<dbReference type="GO" id="GO:0032436">
    <property type="term" value="P:positive regulation of proteasomal ubiquitin-dependent protein catabolic process"/>
    <property type="evidence" value="ECO:0007669"/>
    <property type="project" value="TreeGrafter"/>
</dbReference>
<dbReference type="InterPro" id="IPR019138">
    <property type="entry name" value="De-etiolated_protein_1_Det1"/>
</dbReference>
<organism evidence="1 2">
    <name type="scientific">Plakobranchus ocellatus</name>
    <dbReference type="NCBI Taxonomy" id="259542"/>
    <lineage>
        <taxon>Eukaryota</taxon>
        <taxon>Metazoa</taxon>
        <taxon>Spiralia</taxon>
        <taxon>Lophotrochozoa</taxon>
        <taxon>Mollusca</taxon>
        <taxon>Gastropoda</taxon>
        <taxon>Heterobranchia</taxon>
        <taxon>Euthyneura</taxon>
        <taxon>Panpulmonata</taxon>
        <taxon>Sacoglossa</taxon>
        <taxon>Placobranchoidea</taxon>
        <taxon>Plakobranchidae</taxon>
        <taxon>Plakobranchus</taxon>
    </lineage>
</organism>
<dbReference type="GO" id="GO:1990756">
    <property type="term" value="F:ubiquitin-like ligase-substrate adaptor activity"/>
    <property type="evidence" value="ECO:0007669"/>
    <property type="project" value="TreeGrafter"/>
</dbReference>
<dbReference type="EMBL" id="BLXT01007982">
    <property type="protein sequence ID" value="GFO44679.1"/>
    <property type="molecule type" value="Genomic_DNA"/>
</dbReference>
<dbReference type="GO" id="GO:0005634">
    <property type="term" value="C:nucleus"/>
    <property type="evidence" value="ECO:0007669"/>
    <property type="project" value="TreeGrafter"/>
</dbReference>
<dbReference type="Pfam" id="PF09737">
    <property type="entry name" value="Det1"/>
    <property type="match status" value="1"/>
</dbReference>
<dbReference type="GO" id="GO:0031625">
    <property type="term" value="F:ubiquitin protein ligase binding"/>
    <property type="evidence" value="ECO:0007669"/>
    <property type="project" value="TreeGrafter"/>
</dbReference>
<dbReference type="PANTHER" id="PTHR13374:SF3">
    <property type="entry name" value="DET1 HOMOLOG"/>
    <property type="match status" value="1"/>
</dbReference>
<sequence length="630" mass="72620">MDTEYIALEKLIAWVTANRLNNNINFLSLSEDRGEASHEEELGTGGALRSLLCPPEEVGHFDYLTSDTELNMEKVENKSKDPDSGIKWYPFKSQNIVHDLMKREISHDMRGTCFNKARCFYQQIVPNLSVLNVEKPPCYLRKFSPDGKFFIAISYDQTSIEIFDFLGSEAAGDLTKQVSGDVIPKSVEGASMSEEVVQTRVKIFSQFLQKRHVVRVTAGDEVLNRECSLFTDDGRYVIVGSSHQLMEDISSRYSDVYRNNESITPNYRLVLEDYTLFVIDLKSGVVCDRKQFKLDKMYLSHNQGLCLYGSVLAVLSVQQQTIHVFKVSPQGTLLPARTIGRFCYDDDEFFYRQTAQLPPRLLNRPYSDKTINSLKHRLLVYMYRAALNGHLERGTRAVHWAMEDLLSLRLSKLQLLDENHLLLKYAMEEIVTFRNGLPYNTPSLFVVYNMDTTEVIAVYEHTSPELLEIMENFHDHFRNSWPHRQPQFPSSPSSSIHARRIQQMFKTTLIVAKNGGQREAISRMLTQLPISAQSYSCSPYLDHALFSYDDKWISQLERPKTCSDHPIRFFTRDSGMLRFCIDTGPAERQVSPTHRRLVAFLFHPFEPFMISVQRTAADYKVNFHIRKNPT</sequence>